<gene>
    <name evidence="2" type="ordered locus">GFO_1598</name>
</gene>
<name>A0M1S5_CHRFK</name>
<feature type="signal peptide" evidence="1">
    <location>
        <begin position="1"/>
        <end position="21"/>
    </location>
</feature>
<dbReference type="STRING" id="411154.GFO_1598"/>
<dbReference type="RefSeq" id="WP_011709478.1">
    <property type="nucleotide sequence ID" value="NC_008571.1"/>
</dbReference>
<protein>
    <submittedName>
        <fullName evidence="2">Secreted protein</fullName>
    </submittedName>
</protein>
<proteinExistence type="predicted"/>
<evidence type="ECO:0000313" key="2">
    <source>
        <dbReference type="EMBL" id="CAL66570.1"/>
    </source>
</evidence>
<dbReference type="Gene3D" id="2.40.128.410">
    <property type="match status" value="1"/>
</dbReference>
<dbReference type="Proteomes" id="UP000000755">
    <property type="component" value="Chromosome"/>
</dbReference>
<dbReference type="AlphaFoldDB" id="A0M1S5"/>
<dbReference type="eggNOG" id="ENOG5032TRA">
    <property type="taxonomic scope" value="Bacteria"/>
</dbReference>
<accession>A0M1S5</accession>
<dbReference type="EMBL" id="CU207366">
    <property type="protein sequence ID" value="CAL66570.1"/>
    <property type="molecule type" value="Genomic_DNA"/>
</dbReference>
<organism evidence="2 3">
    <name type="scientific">Christiangramia forsetii (strain DSM 17595 / CGMCC 1.15422 / KT0803)</name>
    <name type="common">Gramella forsetii</name>
    <dbReference type="NCBI Taxonomy" id="411154"/>
    <lineage>
        <taxon>Bacteria</taxon>
        <taxon>Pseudomonadati</taxon>
        <taxon>Bacteroidota</taxon>
        <taxon>Flavobacteriia</taxon>
        <taxon>Flavobacteriales</taxon>
        <taxon>Flavobacteriaceae</taxon>
        <taxon>Christiangramia</taxon>
    </lineage>
</organism>
<dbReference type="KEGG" id="gfo:GFO_1598"/>
<evidence type="ECO:0000313" key="3">
    <source>
        <dbReference type="Proteomes" id="UP000000755"/>
    </source>
</evidence>
<dbReference type="HOGENOM" id="CLU_122390_0_0_10"/>
<dbReference type="OrthoDB" id="1448121at2"/>
<keyword evidence="1" id="KW-0732">Signal</keyword>
<sequence>MKRIFAITFIVLSFIVMYSCAGTKDPSATELREYEDLKSLVSARNFKIVNDFANTSIGGNVNIVGNTNFIEFKGDSVDVFLPFFGIRYSGSSYGNEGGIKYKGIAKDLKITEQTDKARLLLEFRGSQNGEDLDFIITLFPNKNVNTSVNTSERSTISFRGEISEIKSEEDF</sequence>
<dbReference type="PROSITE" id="PS51257">
    <property type="entry name" value="PROKAR_LIPOPROTEIN"/>
    <property type="match status" value="1"/>
</dbReference>
<evidence type="ECO:0000256" key="1">
    <source>
        <dbReference type="SAM" id="SignalP"/>
    </source>
</evidence>
<feature type="chain" id="PRO_5002626649" evidence="1">
    <location>
        <begin position="22"/>
        <end position="171"/>
    </location>
</feature>
<dbReference type="Pfam" id="PF14059">
    <property type="entry name" value="DUF4251"/>
    <property type="match status" value="1"/>
</dbReference>
<reference evidence="2 3" key="1">
    <citation type="journal article" date="2006" name="Environ. Microbiol.">
        <title>Whole genome analysis of the marine Bacteroidetes'Gramella forsetii' reveals adaptations to degradation of polymeric organic matter.</title>
        <authorList>
            <person name="Bauer M."/>
            <person name="Kube M."/>
            <person name="Teeling H."/>
            <person name="Richter M."/>
            <person name="Lombardot T."/>
            <person name="Allers E."/>
            <person name="Wuerdemann C.A."/>
            <person name="Quast C."/>
            <person name="Kuhl H."/>
            <person name="Knaust F."/>
            <person name="Woebken D."/>
            <person name="Bischof K."/>
            <person name="Mussmann M."/>
            <person name="Choudhuri J.V."/>
            <person name="Meyer F."/>
            <person name="Reinhardt R."/>
            <person name="Amann R.I."/>
            <person name="Gloeckner F.O."/>
        </authorList>
    </citation>
    <scope>NUCLEOTIDE SEQUENCE [LARGE SCALE GENOMIC DNA]</scope>
    <source>
        <strain evidence="2 3">KT0803</strain>
    </source>
</reference>
<dbReference type="InterPro" id="IPR025347">
    <property type="entry name" value="DUF4251"/>
</dbReference>